<dbReference type="AlphaFoldDB" id="A0A1J3G2C2"/>
<keyword evidence="1" id="KW-0812">Transmembrane</keyword>
<proteinExistence type="predicted"/>
<evidence type="ECO:0000313" key="3">
    <source>
        <dbReference type="EMBL" id="JAU50401.1"/>
    </source>
</evidence>
<keyword evidence="1" id="KW-1133">Transmembrane helix</keyword>
<reference evidence="3" key="1">
    <citation type="submission" date="2016-07" db="EMBL/GenBank/DDBJ databases">
        <title>De novo transcriptome assembly of four accessions of the metal hyperaccumulator plant Noccaea caerulescens.</title>
        <authorList>
            <person name="Blande D."/>
            <person name="Halimaa P."/>
            <person name="Tervahauta A.I."/>
            <person name="Aarts M.G."/>
            <person name="Karenlampi S.O."/>
        </authorList>
    </citation>
    <scope>NUCLEOTIDE SEQUENCE</scope>
</reference>
<feature type="transmembrane region" description="Helical" evidence="1">
    <location>
        <begin position="48"/>
        <end position="72"/>
    </location>
</feature>
<evidence type="ECO:0000259" key="2">
    <source>
        <dbReference type="Pfam" id="PF13962"/>
    </source>
</evidence>
<evidence type="ECO:0000256" key="1">
    <source>
        <dbReference type="SAM" id="Phobius"/>
    </source>
</evidence>
<feature type="domain" description="PGG" evidence="2">
    <location>
        <begin position="9"/>
        <end position="73"/>
    </location>
</feature>
<organism evidence="3">
    <name type="scientific">Noccaea caerulescens</name>
    <name type="common">Alpine penny-cress</name>
    <name type="synonym">Thlaspi caerulescens</name>
    <dbReference type="NCBI Taxonomy" id="107243"/>
    <lineage>
        <taxon>Eukaryota</taxon>
        <taxon>Viridiplantae</taxon>
        <taxon>Streptophyta</taxon>
        <taxon>Embryophyta</taxon>
        <taxon>Tracheophyta</taxon>
        <taxon>Spermatophyta</taxon>
        <taxon>Magnoliopsida</taxon>
        <taxon>eudicotyledons</taxon>
        <taxon>Gunneridae</taxon>
        <taxon>Pentapetalae</taxon>
        <taxon>rosids</taxon>
        <taxon>malvids</taxon>
        <taxon>Brassicales</taxon>
        <taxon>Brassicaceae</taxon>
        <taxon>Coluteocarpeae</taxon>
        <taxon>Noccaea</taxon>
    </lineage>
</organism>
<feature type="transmembrane region" description="Helical" evidence="1">
    <location>
        <begin position="12"/>
        <end position="36"/>
    </location>
</feature>
<name>A0A1J3G2C2_NOCCA</name>
<dbReference type="EMBL" id="GEVK01002431">
    <property type="protein sequence ID" value="JAU50401.1"/>
    <property type="molecule type" value="Transcribed_RNA"/>
</dbReference>
<gene>
    <name evidence="3" type="ORF">LC_TR19231_c1_g1_i1_g.64263</name>
</gene>
<dbReference type="InterPro" id="IPR026961">
    <property type="entry name" value="PGG_dom"/>
</dbReference>
<keyword evidence="1" id="KW-0472">Membrane</keyword>
<accession>A0A1J3G2C2</accession>
<feature type="transmembrane region" description="Helical" evidence="1">
    <location>
        <begin position="79"/>
        <end position="98"/>
    </location>
</feature>
<dbReference type="Pfam" id="PF13962">
    <property type="entry name" value="PGG"/>
    <property type="match status" value="1"/>
</dbReference>
<protein>
    <recommendedName>
        <fullName evidence="2">PGG domain-containing protein</fullName>
    </recommendedName>
</protein>
<sequence>MAILANNLAHPIFVCFMVFDILAMLSSVVAIVALIWAQMGDAELVYKAFQLALPSLSLALTTMSIAFLYGVLVTTSCNFLLLFFINIIQIPFYFLLIFDLTPYVGPDIKRSFGSTISISLWVLLRFVNEDDSETYHNSGSGQTRGV</sequence>